<evidence type="ECO:0000313" key="2">
    <source>
        <dbReference type="Proteomes" id="UP001202717"/>
    </source>
</evidence>
<dbReference type="EMBL" id="CP116221">
    <property type="protein sequence ID" value="WCO01729.1"/>
    <property type="molecule type" value="Genomic_DNA"/>
</dbReference>
<evidence type="ECO:0000313" key="1">
    <source>
        <dbReference type="EMBL" id="WCO01729.1"/>
    </source>
</evidence>
<dbReference type="RefSeq" id="WP_249992721.1">
    <property type="nucleotide sequence ID" value="NZ_CP116221.1"/>
</dbReference>
<sequence length="408" mass="47999">MTQKEEFINHISFMDTKSLETVLVENAFKKYANTSFIEKLNKLFAEFKTVGNTRLEAYKGIGICECNKDKKVFCFVGDKTKDYFTLSYLENEKEYYKFSTSCSEVSYDEKLDVNNFHHFSIKPENTSEYKNHKQTSCPIKEYTAFCSKVICNMNAIEIWLEKHKDSYSETVALLKENTFKLNLVELAVKKEFEILYGKLNVLSILHKKEAYFKQQIKDYNEVKDSISRLKNWFDYQAENKNKYQLFSDVFYNNRTLTHYSLKIDELTLNPEDFKHTLKYLSIIEDSQAVVFEGTVKTIGDLYVHIESNNNRAYSKRKIVLSINDFCCSEYLITFSDGRVKHLDNLSVGQFVKVFARLTGGELQNSEGTNEYRHNLYGWRVEKLDAKPKVKKNTKEMDLYYKYILPLPF</sequence>
<dbReference type="Pfam" id="PF11325">
    <property type="entry name" value="DUF3127"/>
    <property type="match status" value="1"/>
</dbReference>
<organism evidence="1 2">
    <name type="scientific">Psychroserpens ponticola</name>
    <dbReference type="NCBI Taxonomy" id="2932268"/>
    <lineage>
        <taxon>Bacteria</taxon>
        <taxon>Pseudomonadati</taxon>
        <taxon>Bacteroidota</taxon>
        <taxon>Flavobacteriia</taxon>
        <taxon>Flavobacteriales</taxon>
        <taxon>Flavobacteriaceae</taxon>
        <taxon>Psychroserpens</taxon>
    </lineage>
</organism>
<protein>
    <submittedName>
        <fullName evidence="1">DUF3127 domain-containing protein</fullName>
    </submittedName>
</protein>
<reference evidence="1 2" key="1">
    <citation type="submission" date="2023-01" db="EMBL/GenBank/DDBJ databases">
        <title>Psychroserpens ponticola sp. nov., isolated from seawater.</title>
        <authorList>
            <person name="Kristyanto S."/>
            <person name="Jung J."/>
            <person name="Kim J.M."/>
            <person name="Jeon C.O."/>
        </authorList>
    </citation>
    <scope>NUCLEOTIDE SEQUENCE [LARGE SCALE GENOMIC DNA]</scope>
    <source>
        <strain evidence="1 2">MSW6</strain>
    </source>
</reference>
<gene>
    <name evidence="1" type="ORF">MUN68_016920</name>
</gene>
<dbReference type="Proteomes" id="UP001202717">
    <property type="component" value="Chromosome"/>
</dbReference>
<keyword evidence="2" id="KW-1185">Reference proteome</keyword>
<proteinExistence type="predicted"/>
<name>A0ABY7RXQ8_9FLAO</name>
<accession>A0ABY7RXQ8</accession>
<dbReference type="InterPro" id="IPR021474">
    <property type="entry name" value="DUF3127"/>
</dbReference>